<feature type="non-terminal residue" evidence="1">
    <location>
        <position position="479"/>
    </location>
</feature>
<dbReference type="Pfam" id="PF11901">
    <property type="entry name" value="DM9"/>
    <property type="match status" value="1"/>
</dbReference>
<organism evidence="1 2">
    <name type="scientific">Candidatus Thiomargarita nelsonii</name>
    <dbReference type="NCBI Taxonomy" id="1003181"/>
    <lineage>
        <taxon>Bacteria</taxon>
        <taxon>Pseudomonadati</taxon>
        <taxon>Pseudomonadota</taxon>
        <taxon>Gammaproteobacteria</taxon>
        <taxon>Thiotrichales</taxon>
        <taxon>Thiotrichaceae</taxon>
        <taxon>Thiomargarita</taxon>
    </lineage>
</organism>
<evidence type="ECO:0000313" key="2">
    <source>
        <dbReference type="Proteomes" id="UP000076962"/>
    </source>
</evidence>
<dbReference type="PANTHER" id="PTHR31649:SF1">
    <property type="entry name" value="FARNESOIC ACID O-METHYL TRANSFERASE DOMAIN-CONTAINING PROTEIN"/>
    <property type="match status" value="1"/>
</dbReference>
<dbReference type="EMBL" id="LUTY01002984">
    <property type="protein sequence ID" value="OAD19014.1"/>
    <property type="molecule type" value="Genomic_DNA"/>
</dbReference>
<dbReference type="PANTHER" id="PTHR31649">
    <property type="entry name" value="AGAP009604-PA"/>
    <property type="match status" value="1"/>
</dbReference>
<dbReference type="InterPro" id="IPR006616">
    <property type="entry name" value="DM9_repeat"/>
</dbReference>
<keyword evidence="2" id="KW-1185">Reference proteome</keyword>
<dbReference type="Proteomes" id="UP000076962">
    <property type="component" value="Unassembled WGS sequence"/>
</dbReference>
<comment type="caution">
    <text evidence="1">The sequence shown here is derived from an EMBL/GenBank/DDBJ whole genome shotgun (WGS) entry which is preliminary data.</text>
</comment>
<reference evidence="1 2" key="1">
    <citation type="submission" date="2016-05" db="EMBL/GenBank/DDBJ databases">
        <title>Single-cell genome of chain-forming Candidatus Thiomargarita nelsonii and comparison to other large sulfur-oxidizing bacteria.</title>
        <authorList>
            <person name="Winkel M."/>
            <person name="Salman V."/>
            <person name="Woyke T."/>
            <person name="Schulz-Vogt H."/>
            <person name="Richter M."/>
            <person name="Flood B."/>
            <person name="Bailey J."/>
            <person name="Amann R."/>
            <person name="Mussmann M."/>
        </authorList>
    </citation>
    <scope>NUCLEOTIDE SEQUENCE [LARGE SCALE GENOMIC DNA]</scope>
    <source>
        <strain evidence="1 2">THI036</strain>
    </source>
</reference>
<proteinExistence type="predicted"/>
<dbReference type="SMART" id="SM00696">
    <property type="entry name" value="DM9"/>
    <property type="match status" value="1"/>
</dbReference>
<gene>
    <name evidence="1" type="ORF">THIOM_005373</name>
</gene>
<dbReference type="AlphaFoldDB" id="A0A176RTF7"/>
<evidence type="ECO:0000313" key="1">
    <source>
        <dbReference type="EMBL" id="OAD19014.1"/>
    </source>
</evidence>
<accession>A0A176RTF7</accession>
<protein>
    <submittedName>
        <fullName evidence="1">Uncharacterized protein</fullName>
    </submittedName>
</protein>
<sequence>MLDIFSAILNGNSTSAKLIDWMTREEDKSNLKKTLPAIALILFSSQAASEISWQPVINGQIPPNAIQGGWEANGTPLPVCRAYRGNERHPGKVVSGRCNYGYGGRESSSSRYDVLVGQDQEYSWEDIGKSTPPGWYPFAGGHEPGRILYICRAKHRTHFVVDKGVHPGKMVGDHCHYGYGGSEQRASRAAILYVKPSKTTSSQQDKIHQIVQEVEKRWFDKHGFMRLNPHAGSKGAEIDNENPVLFTAEYLFILDKLGVLRGELKSRYQQRIKQAIAKLQLEPGLFDRYPEDKYKNRDTVCIRHFSRDEQIGLVVLDKVFDWQLGLARDLVNYGKTHKRLGGNWHYENRFWRAEGTPVDWVCHHGEIKKGLAAEKYGIRTPKFRGLLKMAVGESPDFLAIAEIIGGLKLTARKPVGETSGKILAYLRSAILENSRQHEIKNAVGAFYQEMLFQYGERPLHACTNAGVLAFEMLHKIGMH</sequence>
<name>A0A176RTF7_9GAMM</name>